<name>A0A4P6XHS9_9ASCO</name>
<dbReference type="STRING" id="2163413.A0A4P6XHS9"/>
<dbReference type="PANTHER" id="PTHR43213:SF5">
    <property type="entry name" value="BIFUNCTIONAL DTTP_UTP PYROPHOSPHATASE_METHYLTRANSFERASE PROTEIN-RELATED"/>
    <property type="match status" value="1"/>
</dbReference>
<protein>
    <submittedName>
        <fullName evidence="3">Septum formation protein</fullName>
    </submittedName>
</protein>
<dbReference type="CDD" id="cd00555">
    <property type="entry name" value="Maf"/>
    <property type="match status" value="1"/>
</dbReference>
<evidence type="ECO:0000256" key="2">
    <source>
        <dbReference type="ARBA" id="ARBA00022801"/>
    </source>
</evidence>
<dbReference type="InterPro" id="IPR029001">
    <property type="entry name" value="ITPase-like_fam"/>
</dbReference>
<reference evidence="4" key="1">
    <citation type="submission" date="2019-03" db="EMBL/GenBank/DDBJ databases">
        <title>Snf2 controls pulcherriminic acid biosynthesis and connects pigmentation and antifungal activity of the yeast Metschnikowia pulcherrima.</title>
        <authorList>
            <person name="Gore-Lloyd D."/>
            <person name="Sumann I."/>
            <person name="Brachmann A.O."/>
            <person name="Schneeberger K."/>
            <person name="Ortiz-Merino R.A."/>
            <person name="Moreno-Beltran M."/>
            <person name="Schlaefli M."/>
            <person name="Kirner P."/>
            <person name="Santos Kron A."/>
            <person name="Wolfe K.H."/>
            <person name="Piel J."/>
            <person name="Ahrens C.H."/>
            <person name="Henk D."/>
            <person name="Freimoser F.M."/>
        </authorList>
    </citation>
    <scope>NUCLEOTIDE SEQUENCE [LARGE SCALE GENOMIC DNA]</scope>
    <source>
        <strain evidence="4">APC 1.2</strain>
    </source>
</reference>
<accession>A0A4P6XHS9</accession>
<dbReference type="HAMAP" id="MF_00528">
    <property type="entry name" value="Maf"/>
    <property type="match status" value="1"/>
</dbReference>
<dbReference type="NCBIfam" id="TIGR00172">
    <property type="entry name" value="maf"/>
    <property type="match status" value="1"/>
</dbReference>
<dbReference type="PIRSF" id="PIRSF006305">
    <property type="entry name" value="Maf"/>
    <property type="match status" value="1"/>
</dbReference>
<comment type="cofactor">
    <cofactor evidence="1">
        <name>a divalent metal cation</name>
        <dbReference type="ChEBI" id="CHEBI:60240"/>
    </cofactor>
</comment>
<dbReference type="InterPro" id="IPR003697">
    <property type="entry name" value="Maf-like"/>
</dbReference>
<sequence>MWSPETIDALKKYNFILGSSSPRRAEILASNVGVPKFEIVTSTFEEDLSKANITDVEYVTQTAQHKLPSIVAQLDPSKKYVLLVADTIVSCEGNILEKPGTPENQWAMLSHYRTHPSDIRVITAVHVCLVTGGKVMRHEKDHQETALQFDRTLTDQQLQYYIDTEEGLDVAGGFKYQGKGSMLFEGINGDFFNVVGLPVKKTHDLLVKLL</sequence>
<dbReference type="Gene3D" id="3.90.950.10">
    <property type="match status" value="1"/>
</dbReference>
<proteinExistence type="inferred from homology"/>
<dbReference type="GO" id="GO:0047429">
    <property type="term" value="F:nucleoside triphosphate diphosphatase activity"/>
    <property type="evidence" value="ECO:0007669"/>
    <property type="project" value="InterPro"/>
</dbReference>
<dbReference type="Proteomes" id="UP000292447">
    <property type="component" value="Chromosome I"/>
</dbReference>
<keyword evidence="4" id="KW-1185">Reference proteome</keyword>
<keyword evidence="2" id="KW-0378">Hydrolase</keyword>
<dbReference type="EMBL" id="CP034456">
    <property type="protein sequence ID" value="QBM86005.1"/>
    <property type="molecule type" value="Genomic_DNA"/>
</dbReference>
<dbReference type="PANTHER" id="PTHR43213">
    <property type="entry name" value="BIFUNCTIONAL DTTP/UTP PYROPHOSPHATASE/METHYLTRANSFERASE PROTEIN-RELATED"/>
    <property type="match status" value="1"/>
</dbReference>
<organism evidence="3 4">
    <name type="scientific">Metschnikowia aff. pulcherrima</name>
    <dbReference type="NCBI Taxonomy" id="2163413"/>
    <lineage>
        <taxon>Eukaryota</taxon>
        <taxon>Fungi</taxon>
        <taxon>Dikarya</taxon>
        <taxon>Ascomycota</taxon>
        <taxon>Saccharomycotina</taxon>
        <taxon>Pichiomycetes</taxon>
        <taxon>Metschnikowiaceae</taxon>
        <taxon>Metschnikowia</taxon>
    </lineage>
</organism>
<evidence type="ECO:0000313" key="3">
    <source>
        <dbReference type="EMBL" id="QBM86005.1"/>
    </source>
</evidence>
<gene>
    <name evidence="3" type="primary">MPUL0A06370</name>
    <name evidence="3" type="ORF">METSCH_A06370</name>
</gene>
<dbReference type="AlphaFoldDB" id="A0A4P6XHS9"/>
<dbReference type="Pfam" id="PF02545">
    <property type="entry name" value="Maf"/>
    <property type="match status" value="1"/>
</dbReference>
<dbReference type="SUPFAM" id="SSF52972">
    <property type="entry name" value="ITPase-like"/>
    <property type="match status" value="1"/>
</dbReference>
<evidence type="ECO:0000313" key="4">
    <source>
        <dbReference type="Proteomes" id="UP000292447"/>
    </source>
</evidence>
<evidence type="ECO:0000256" key="1">
    <source>
        <dbReference type="ARBA" id="ARBA00001968"/>
    </source>
</evidence>